<evidence type="ECO:0000313" key="3">
    <source>
        <dbReference type="Proteomes" id="UP000093943"/>
    </source>
</evidence>
<dbReference type="Proteomes" id="UP000093943">
    <property type="component" value="Unassembled WGS sequence"/>
</dbReference>
<organism evidence="2 3">
    <name type="scientific">Mycolicibacter sinensis (strain JDM601)</name>
    <name type="common">Mycobacterium sinense</name>
    <dbReference type="NCBI Taxonomy" id="875328"/>
    <lineage>
        <taxon>Bacteria</taxon>
        <taxon>Bacillati</taxon>
        <taxon>Actinomycetota</taxon>
        <taxon>Actinomycetes</taxon>
        <taxon>Mycobacteriales</taxon>
        <taxon>Mycobacteriaceae</taxon>
        <taxon>Mycolicibacter</taxon>
    </lineage>
</organism>
<feature type="signal peptide" evidence="1">
    <location>
        <begin position="1"/>
        <end position="19"/>
    </location>
</feature>
<evidence type="ECO:0008006" key="4">
    <source>
        <dbReference type="Google" id="ProtNLM"/>
    </source>
</evidence>
<dbReference type="AlphaFoldDB" id="A0A1A2Y1V5"/>
<sequence>MAVVCAAVAMLVPVPNAVAANEVPDLNPLIDDSGPLPGTVSDLTGIPDLAFTTPSGLACRKSRGKVTHSVACAGNFVGAPPGTRSVSLGTVYADGNGPAQFLPMAPAGLLGDPAKVPSIMLVPGHKIVFWDFSPTQSLVCGSPLGTEVVCVLQAAHENGAKNGAPAVTHGFVIAAPHSEVF</sequence>
<gene>
    <name evidence="2" type="ORF">A5710_16620</name>
</gene>
<proteinExistence type="predicted"/>
<keyword evidence="1" id="KW-0732">Signal</keyword>
<name>A0A1A2Y1V5_MYCSD</name>
<accession>A0A1A2Y1V5</accession>
<evidence type="ECO:0000256" key="1">
    <source>
        <dbReference type="SAM" id="SignalP"/>
    </source>
</evidence>
<dbReference type="EMBL" id="LZKG01000045">
    <property type="protein sequence ID" value="OBI31990.1"/>
    <property type="molecule type" value="Genomic_DNA"/>
</dbReference>
<evidence type="ECO:0000313" key="2">
    <source>
        <dbReference type="EMBL" id="OBI31990.1"/>
    </source>
</evidence>
<comment type="caution">
    <text evidence="2">The sequence shown here is derived from an EMBL/GenBank/DDBJ whole genome shotgun (WGS) entry which is preliminary data.</text>
</comment>
<feature type="chain" id="PRO_5009826070" description="Secreted protein" evidence="1">
    <location>
        <begin position="20"/>
        <end position="181"/>
    </location>
</feature>
<protein>
    <recommendedName>
        <fullName evidence="4">Secreted protein</fullName>
    </recommendedName>
</protein>
<reference evidence="3" key="1">
    <citation type="submission" date="2016-06" db="EMBL/GenBank/DDBJ databases">
        <authorList>
            <person name="Sutton G."/>
            <person name="Brinkac L."/>
            <person name="Sanka R."/>
            <person name="Adams M."/>
            <person name="Lau E."/>
            <person name="Sam S."/>
            <person name="Sreng N."/>
            <person name="Him V."/>
            <person name="Kerleguer A."/>
            <person name="Cheng S."/>
        </authorList>
    </citation>
    <scope>NUCLEOTIDE SEQUENCE [LARGE SCALE GENOMIC DNA]</scope>
    <source>
        <strain evidence="3">E1876</strain>
    </source>
</reference>